<proteinExistence type="predicted"/>
<organism evidence="7 8">
    <name type="scientific">Steinernema glaseri</name>
    <dbReference type="NCBI Taxonomy" id="37863"/>
    <lineage>
        <taxon>Eukaryota</taxon>
        <taxon>Metazoa</taxon>
        <taxon>Ecdysozoa</taxon>
        <taxon>Nematoda</taxon>
        <taxon>Chromadorea</taxon>
        <taxon>Rhabditida</taxon>
        <taxon>Tylenchina</taxon>
        <taxon>Panagrolaimomorpha</taxon>
        <taxon>Strongyloidoidea</taxon>
        <taxon>Steinernematidae</taxon>
        <taxon>Steinernema</taxon>
    </lineage>
</organism>
<evidence type="ECO:0000313" key="8">
    <source>
        <dbReference type="WBParaSite" id="L893_g12488.t1"/>
    </source>
</evidence>
<accession>A0A1I7Y461</accession>
<dbReference type="SMART" id="SM00360">
    <property type="entry name" value="RRM"/>
    <property type="match status" value="1"/>
</dbReference>
<dbReference type="GO" id="GO:0003723">
    <property type="term" value="F:RNA binding"/>
    <property type="evidence" value="ECO:0007669"/>
    <property type="project" value="UniProtKB-UniRule"/>
</dbReference>
<evidence type="ECO:0000256" key="4">
    <source>
        <dbReference type="PROSITE-ProRule" id="PRU00176"/>
    </source>
</evidence>
<dbReference type="PANTHER" id="PTHR46754">
    <property type="entry name" value="MKI67 FHA DOMAIN-INTERACTING NUCLEOLAR PHOSPHOPROTEIN"/>
    <property type="match status" value="1"/>
</dbReference>
<reference evidence="8" key="1">
    <citation type="submission" date="2016-11" db="UniProtKB">
        <authorList>
            <consortium name="WormBaseParasite"/>
        </authorList>
    </citation>
    <scope>IDENTIFICATION</scope>
</reference>
<evidence type="ECO:0000313" key="7">
    <source>
        <dbReference type="Proteomes" id="UP000095287"/>
    </source>
</evidence>
<comment type="subcellular location">
    <subcellularLocation>
        <location evidence="1">Nucleus</location>
        <location evidence="1">Nucleolus</location>
    </subcellularLocation>
</comment>
<name>A0A1I7Y461_9BILA</name>
<protein>
    <submittedName>
        <fullName evidence="8">RRM domain-containing protein</fullName>
    </submittedName>
</protein>
<dbReference type="WBParaSite" id="L893_g12488.t1">
    <property type="protein sequence ID" value="L893_g12488.t1"/>
    <property type="gene ID" value="L893_g12488"/>
</dbReference>
<dbReference type="GO" id="GO:0005730">
    <property type="term" value="C:nucleolus"/>
    <property type="evidence" value="ECO:0007669"/>
    <property type="project" value="UniProtKB-SubCell"/>
</dbReference>
<dbReference type="InterPro" id="IPR035979">
    <property type="entry name" value="RBD_domain_sf"/>
</dbReference>
<evidence type="ECO:0000259" key="6">
    <source>
        <dbReference type="PROSITE" id="PS50102"/>
    </source>
</evidence>
<feature type="region of interest" description="Disordered" evidence="5">
    <location>
        <begin position="136"/>
        <end position="166"/>
    </location>
</feature>
<evidence type="ECO:0000256" key="1">
    <source>
        <dbReference type="ARBA" id="ARBA00004604"/>
    </source>
</evidence>
<evidence type="ECO:0000256" key="2">
    <source>
        <dbReference type="ARBA" id="ARBA00022884"/>
    </source>
</evidence>
<keyword evidence="7" id="KW-1185">Reference proteome</keyword>
<dbReference type="InterPro" id="IPR000504">
    <property type="entry name" value="RRM_dom"/>
</dbReference>
<evidence type="ECO:0000256" key="5">
    <source>
        <dbReference type="SAM" id="MobiDB-lite"/>
    </source>
</evidence>
<dbReference type="PROSITE" id="PS50102">
    <property type="entry name" value="RRM"/>
    <property type="match status" value="1"/>
</dbReference>
<feature type="domain" description="RRM" evidence="6">
    <location>
        <begin position="50"/>
        <end position="128"/>
    </location>
</feature>
<dbReference type="Pfam" id="PF00076">
    <property type="entry name" value="RRM_1"/>
    <property type="match status" value="1"/>
</dbReference>
<dbReference type="SUPFAM" id="SSF54928">
    <property type="entry name" value="RNA-binding domain, RBD"/>
    <property type="match status" value="1"/>
</dbReference>
<dbReference type="AlphaFoldDB" id="A0A1I7Y461"/>
<dbReference type="Proteomes" id="UP000095287">
    <property type="component" value="Unplaced"/>
</dbReference>
<sequence>MEVDKIPQRKRVKVPVPKVSEVLTASAPDVETEEQQKAKKALALAEKMTAVVKFMDFPRGFYGKEQLGYFSQFGKVKRVRMVCNKRSARPSGISFVEFDDRGVAEIVCETMNGYLMFEKVIKAKQLRRKDLPKCMLKKGGARLPPPPKRYANSRKHARLANADKSAEKVKKAQGILQKKLAKKNEEFEKSGIKYKFEFGAKKTEASD</sequence>
<dbReference type="Gene3D" id="3.30.70.330">
    <property type="match status" value="1"/>
</dbReference>
<dbReference type="InterPro" id="IPR012677">
    <property type="entry name" value="Nucleotide-bd_a/b_plait_sf"/>
</dbReference>
<keyword evidence="3" id="KW-0539">Nucleus</keyword>
<evidence type="ECO:0000256" key="3">
    <source>
        <dbReference type="ARBA" id="ARBA00023242"/>
    </source>
</evidence>
<keyword evidence="2 4" id="KW-0694">RNA-binding</keyword>